<dbReference type="EMBL" id="JAEUBG010002539">
    <property type="protein sequence ID" value="KAH3684397.1"/>
    <property type="molecule type" value="Genomic_DNA"/>
</dbReference>
<dbReference type="Pfam" id="PF09295">
    <property type="entry name" value="ChAPs"/>
    <property type="match status" value="1"/>
</dbReference>
<gene>
    <name evidence="2" type="ORF">WICPIJ_004630</name>
</gene>
<dbReference type="AlphaFoldDB" id="A0A9P8Q5K0"/>
<dbReference type="Gene3D" id="1.25.40.10">
    <property type="entry name" value="Tetratricopeptide repeat domain"/>
    <property type="match status" value="1"/>
</dbReference>
<name>A0A9P8Q5K0_WICPI</name>
<reference evidence="2" key="1">
    <citation type="journal article" date="2021" name="Open Biol.">
        <title>Shared evolutionary footprints suggest mitochondrial oxidative damage underlies multiple complex I losses in fungi.</title>
        <authorList>
            <person name="Schikora-Tamarit M.A."/>
            <person name="Marcet-Houben M."/>
            <person name="Nosek J."/>
            <person name="Gabaldon T."/>
        </authorList>
    </citation>
    <scope>NUCLEOTIDE SEQUENCE</scope>
    <source>
        <strain evidence="2">CBS2887</strain>
    </source>
</reference>
<evidence type="ECO:0000313" key="2">
    <source>
        <dbReference type="EMBL" id="KAH3684397.1"/>
    </source>
</evidence>
<proteinExistence type="predicted"/>
<dbReference type="OrthoDB" id="434695at2759"/>
<evidence type="ECO:0000256" key="1">
    <source>
        <dbReference type="SAM" id="MobiDB-lite"/>
    </source>
</evidence>
<feature type="region of interest" description="Disordered" evidence="1">
    <location>
        <begin position="464"/>
        <end position="498"/>
    </location>
</feature>
<dbReference type="PANTHER" id="PTHR31975">
    <property type="entry name" value="BUD SITE SELECTION PROTEIN 7-RELATED"/>
    <property type="match status" value="1"/>
</dbReference>
<feature type="compositionally biased region" description="Polar residues" evidence="1">
    <location>
        <begin position="466"/>
        <end position="480"/>
    </location>
</feature>
<comment type="caution">
    <text evidence="2">The sequence shown here is derived from an EMBL/GenBank/DDBJ whole genome shotgun (WGS) entry which is preliminary data.</text>
</comment>
<keyword evidence="3" id="KW-1185">Reference proteome</keyword>
<feature type="compositionally biased region" description="Polar residues" evidence="1">
    <location>
        <begin position="488"/>
        <end position="498"/>
    </location>
</feature>
<evidence type="ECO:0008006" key="4">
    <source>
        <dbReference type="Google" id="ProtNLM"/>
    </source>
</evidence>
<protein>
    <recommendedName>
        <fullName evidence="4">Bud site selection protein 7</fullName>
    </recommendedName>
</protein>
<dbReference type="SUPFAM" id="SSF48452">
    <property type="entry name" value="TPR-like"/>
    <property type="match status" value="1"/>
</dbReference>
<dbReference type="Proteomes" id="UP000774326">
    <property type="component" value="Unassembled WGS sequence"/>
</dbReference>
<dbReference type="GO" id="GO:0006893">
    <property type="term" value="P:Golgi to plasma membrane transport"/>
    <property type="evidence" value="ECO:0007669"/>
    <property type="project" value="UniProtKB-ARBA"/>
</dbReference>
<feature type="region of interest" description="Disordered" evidence="1">
    <location>
        <begin position="1"/>
        <end position="20"/>
    </location>
</feature>
<organism evidence="2 3">
    <name type="scientific">Wickerhamomyces pijperi</name>
    <name type="common">Yeast</name>
    <name type="synonym">Pichia pijperi</name>
    <dbReference type="NCBI Taxonomy" id="599730"/>
    <lineage>
        <taxon>Eukaryota</taxon>
        <taxon>Fungi</taxon>
        <taxon>Dikarya</taxon>
        <taxon>Ascomycota</taxon>
        <taxon>Saccharomycotina</taxon>
        <taxon>Saccharomycetes</taxon>
        <taxon>Phaffomycetales</taxon>
        <taxon>Wickerhamomycetaceae</taxon>
        <taxon>Wickerhamomyces</taxon>
    </lineage>
</organism>
<sequence>MIATSDSIPEVRESDPSIGTESLSYRRQLLSSVTDLGPQDLVTLLKDTDSTHKTFKKPTLSDKHSKDQHLSNKLTHQVGTYLYYTGLDNSSASSVAAHLNQLANLLSHKDGQTWFSKKVPFQVTKAIYSSYDAFRGVDVVVVVNLPGNVVVKAYNRHSEEVQESEELWKEVFVCGVVRALLGPEDDDEQVNSIVESRNLNPFAEKGTAEHFFDCFEDVFEFGAKLGCSAESGNGNMVDNYLIDGFFKAVEITGLYDYALKVLFRLRERFESVDFIVAKVYLSQGEEIKAVKQMHKGLQTNPRDANLLVLQSAYLTSKGKTDLSVPIAIQAVNSEPSSFKAWLNLSKAYLESNQISEALLTLNSTPMTPYREQTHHKKSRNLQMDELNLPQPSDVRIADVDSLGSNIVQAEHHEADQSLLNLQASNLRSTYAKGYRILTEIVHRVGWERLLEYRGDNFVMEEEYRTSKSTTAVNSTANLPDSTPPYEESTAQTTPQSTSNELSFKKKRLCERWLDHLFLILYDDLRTYTLWQGELMQFEAQNTNYQRSALEWEHLGMCALRLHHDREASIAFMQALNSRFAPTASRNLLRYYLAQVKETEERLQELQNTPREKQAHNPDVLTQLSKKITLLDDSMTPLVIKLTAWNHRWYTEFSPYLILALKQIVSREGLVRLQTEVKANYEPESGVEALMEDSWKYIEAFKLDGFDI</sequence>
<dbReference type="PANTHER" id="PTHR31975:SF1">
    <property type="entry name" value="BUD SITE SELECTION PROTEIN 7-RELATED"/>
    <property type="match status" value="1"/>
</dbReference>
<evidence type="ECO:0000313" key="3">
    <source>
        <dbReference type="Proteomes" id="UP000774326"/>
    </source>
</evidence>
<dbReference type="InterPro" id="IPR015374">
    <property type="entry name" value="ChAPs"/>
</dbReference>
<dbReference type="GO" id="GO:0034044">
    <property type="term" value="C:exomer complex"/>
    <property type="evidence" value="ECO:0007669"/>
    <property type="project" value="TreeGrafter"/>
</dbReference>
<dbReference type="InterPro" id="IPR011990">
    <property type="entry name" value="TPR-like_helical_dom_sf"/>
</dbReference>
<reference evidence="2" key="2">
    <citation type="submission" date="2021-01" db="EMBL/GenBank/DDBJ databases">
        <authorList>
            <person name="Schikora-Tamarit M.A."/>
        </authorList>
    </citation>
    <scope>NUCLEOTIDE SEQUENCE</scope>
    <source>
        <strain evidence="2">CBS2887</strain>
    </source>
</reference>
<accession>A0A9P8Q5K0</accession>